<dbReference type="Gene3D" id="2.60.120.290">
    <property type="entry name" value="Spermadhesin, CUB domain"/>
    <property type="match status" value="3"/>
</dbReference>
<dbReference type="RefSeq" id="XP_019855870.1">
    <property type="nucleotide sequence ID" value="XM_020000311.1"/>
</dbReference>
<dbReference type="GO" id="GO:0004222">
    <property type="term" value="F:metalloendopeptidase activity"/>
    <property type="evidence" value="ECO:0007669"/>
    <property type="project" value="UniProtKB-UniRule"/>
</dbReference>
<dbReference type="Pfam" id="PF07645">
    <property type="entry name" value="EGF_CA"/>
    <property type="match status" value="5"/>
</dbReference>
<evidence type="ECO:0000256" key="11">
    <source>
        <dbReference type="ARBA" id="ARBA00023157"/>
    </source>
</evidence>
<dbReference type="SUPFAM" id="SSF57184">
    <property type="entry name" value="Growth factor receptor domain"/>
    <property type="match status" value="3"/>
</dbReference>
<dbReference type="InterPro" id="IPR001881">
    <property type="entry name" value="EGF-like_Ca-bd_dom"/>
</dbReference>
<dbReference type="FunFam" id="2.10.25.10:FF:000010">
    <property type="entry name" value="Pro-epidermal growth factor"/>
    <property type="match status" value="2"/>
</dbReference>
<evidence type="ECO:0000259" key="16">
    <source>
        <dbReference type="PROSITE" id="PS01180"/>
    </source>
</evidence>
<keyword evidence="20" id="KW-1185">Reference proteome</keyword>
<dbReference type="GO" id="GO:0071944">
    <property type="term" value="C:cell periphery"/>
    <property type="evidence" value="ECO:0007669"/>
    <property type="project" value="UniProtKB-ARBA"/>
</dbReference>
<dbReference type="PROSITE" id="PS00010">
    <property type="entry name" value="ASX_HYDROXYL"/>
    <property type="match status" value="7"/>
</dbReference>
<evidence type="ECO:0000256" key="12">
    <source>
        <dbReference type="ARBA" id="ARBA00023180"/>
    </source>
</evidence>
<feature type="domain" description="EGF-like" evidence="17">
    <location>
        <begin position="855"/>
        <end position="891"/>
    </location>
</feature>
<feature type="domain" description="EGF-like" evidence="17">
    <location>
        <begin position="772"/>
        <end position="812"/>
    </location>
</feature>
<dbReference type="GO" id="GO:0008270">
    <property type="term" value="F:zinc ion binding"/>
    <property type="evidence" value="ECO:0007669"/>
    <property type="project" value="UniProtKB-UniRule"/>
</dbReference>
<dbReference type="GO" id="GO:0005576">
    <property type="term" value="C:extracellular region"/>
    <property type="evidence" value="ECO:0007669"/>
    <property type="project" value="UniProtKB-SubCell"/>
</dbReference>
<feature type="domain" description="CUB" evidence="16">
    <location>
        <begin position="923"/>
        <end position="1044"/>
    </location>
</feature>
<dbReference type="PROSITE" id="PS01187">
    <property type="entry name" value="EGF_CA"/>
    <property type="match status" value="3"/>
</dbReference>
<dbReference type="Pfam" id="PF12662">
    <property type="entry name" value="cEGF"/>
    <property type="match status" value="5"/>
</dbReference>
<dbReference type="InterPro" id="IPR000152">
    <property type="entry name" value="EGF-type_Asp/Asn_hydroxyl_site"/>
</dbReference>
<feature type="domain" description="CUB" evidence="16">
    <location>
        <begin position="253"/>
        <end position="384"/>
    </location>
</feature>
<feature type="domain" description="EGF-like" evidence="17">
    <location>
        <begin position="730"/>
        <end position="771"/>
    </location>
</feature>
<dbReference type="InterPro" id="IPR052080">
    <property type="entry name" value="vWF_C/EGF_Fibrillin"/>
</dbReference>
<keyword evidence="10 14" id="KW-0482">Metalloprotease</keyword>
<comment type="subcellular location">
    <subcellularLocation>
        <location evidence="1">Secreted</location>
    </subcellularLocation>
</comment>
<dbReference type="Pfam" id="PF01400">
    <property type="entry name" value="Astacin"/>
    <property type="match status" value="1"/>
</dbReference>
<keyword evidence="4 14" id="KW-0645">Protease</keyword>
<evidence type="ECO:0000256" key="6">
    <source>
        <dbReference type="ARBA" id="ARBA00022729"/>
    </source>
</evidence>
<dbReference type="Gene3D" id="2.10.25.10">
    <property type="entry name" value="Laminin"/>
    <property type="match status" value="12"/>
</dbReference>
<keyword evidence="12" id="KW-0325">Glycoprotein</keyword>
<evidence type="ECO:0000313" key="19">
    <source>
        <dbReference type="EnsemblMetazoa" id="XP_019855870.1"/>
    </source>
</evidence>
<evidence type="ECO:0000259" key="18">
    <source>
        <dbReference type="PROSITE" id="PS51864"/>
    </source>
</evidence>
<dbReference type="InterPro" id="IPR034035">
    <property type="entry name" value="Astacin-like_dom"/>
</dbReference>
<dbReference type="FunFam" id="2.10.25.10:FF:000038">
    <property type="entry name" value="Fibrillin 2"/>
    <property type="match status" value="2"/>
</dbReference>
<dbReference type="InterPro" id="IPR000742">
    <property type="entry name" value="EGF"/>
</dbReference>
<evidence type="ECO:0000256" key="14">
    <source>
        <dbReference type="PROSITE-ProRule" id="PRU01211"/>
    </source>
</evidence>
<proteinExistence type="predicted"/>
<dbReference type="EnsemblMetazoa" id="XM_020000311.1">
    <property type="protein sequence ID" value="XP_019855870.1"/>
    <property type="gene ID" value="LOC109584543"/>
</dbReference>
<dbReference type="InterPro" id="IPR000859">
    <property type="entry name" value="CUB_dom"/>
</dbReference>
<dbReference type="EC" id="3.4.24.-" evidence="15"/>
<dbReference type="CDD" id="cd04280">
    <property type="entry name" value="ZnMc_astacin_like"/>
    <property type="match status" value="1"/>
</dbReference>
<keyword evidence="8 14" id="KW-0378">Hydrolase</keyword>
<dbReference type="CDD" id="cd00054">
    <property type="entry name" value="EGF_CA"/>
    <property type="match status" value="5"/>
</dbReference>
<dbReference type="SMART" id="SM00179">
    <property type="entry name" value="EGF_CA"/>
    <property type="match status" value="13"/>
</dbReference>
<feature type="binding site" evidence="14">
    <location>
        <position position="155"/>
    </location>
    <ligand>
        <name>Zn(2+)</name>
        <dbReference type="ChEBI" id="CHEBI:29105"/>
        <note>catalytic</note>
    </ligand>
</feature>
<dbReference type="PROSITE" id="PS50026">
    <property type="entry name" value="EGF_3"/>
    <property type="match status" value="6"/>
</dbReference>
<dbReference type="InterPro" id="IPR001506">
    <property type="entry name" value="Peptidase_M12A"/>
</dbReference>
<dbReference type="SUPFAM" id="SSF49854">
    <property type="entry name" value="Spermadhesin, CUB domain"/>
    <property type="match status" value="3"/>
</dbReference>
<dbReference type="AlphaFoldDB" id="A0AAN0JFQ3"/>
<dbReference type="InterPro" id="IPR024079">
    <property type="entry name" value="MetalloPept_cat_dom_sf"/>
</dbReference>
<dbReference type="FunFam" id="2.10.25.10:FF:000005">
    <property type="entry name" value="Fibrillin 2"/>
    <property type="match status" value="1"/>
</dbReference>
<keyword evidence="2" id="KW-0964">Secreted</keyword>
<keyword evidence="3 13" id="KW-0245">EGF-like domain</keyword>
<dbReference type="InterPro" id="IPR018097">
    <property type="entry name" value="EGF_Ca-bd_CS"/>
</dbReference>
<evidence type="ECO:0000256" key="4">
    <source>
        <dbReference type="ARBA" id="ARBA00022670"/>
    </source>
</evidence>
<sequence>MLWLHATLLLFLLTVTFISSAAAQTDCSRNYEEPCQSYPGDIQDGDAVWPQLFHKVTKRALISNESRLWPNNVIYYKIDTQFTESEKRTILEAMIDWENHTCIRFREEESSVGYVMISLSSRGCCSYIGRVGCKQGLSLNRDCFSKGTVSHELGHVMGLYHEQSRPDRDKYVRIITENIVPTALHNFQKLPSSVIDSLGVPYDHNSIMHYSPTAFSKAGHLYTIVSLSTGIIVGPGQCPSRLDFVQINKLYKCGTSNSSLNSTIQLPPLNPIPPLPYSNCGEVFKGTISFNWVFDHNIDCQWILVVPSGMETSLTILVSLENSGGGLCTKDYVRIHSNGAWGNKYCSDSRVEEKFRDTVVMIKYHTDHFNTFSYEVFTGISITTITGDINECSEGIAGCSHTCTNTFGSFFCSCPEWMYLSCDRKTCIDINECASDNGGCKYSCTNIAGSHTCTCLNDDDDDCCSDGYTLNSHGTNCIPVDVNECLNTSLSQCSQFCVNELNSYHCLCKRGFKLSSDGKNCSDVNECLEFIRPEHHCATCVNFDGDFLCLCADGYTYGPDLHTCVDINECSSGLANCTHDCQNTDGSYTCSCPSGTDLADDGRTCIDIDECTLNLHNCKYGCLNKEGSYLCTCPSGFRTLLESGTCTDINECSSGVHNCSHFCHNTNGSYTCSCPQGMLLLNDYKNCSDIDECSSSNHGCQGSCLNTEGSYRCLCPKGFQLSIDGKSCIDINECNEASTNNCSHFCHNINGSYTCSCPNGFVLLSNDKDCSDINECSSSNHGCQGSCLNTEGSYRCLCPKGFQLSIDGKSCTDINECSEASTNNCSHFCHNINGSYTCSCPSGFVLSSNDKDCSDINECSSSNHGCNWSCINTEGSYTCLCPEGFHFSTADNGSCADINECSQRTHNCSHYCHNTNGSYTCSCPSSFRLSSNGYQCNYIVSHTTASGSINLNTSNVTWTIQIPNANQAIKLTFLSLSISCSNGGSIEIFSGIEPVSSISLLRTCGGSFPLSPIISSINELSVVYETGNSSDSASLKYETVLPSQTNVKSCFGVVSNGQRFSLPDFPSKYTSSLNCNYYVISSQRTVTLTILYTDLNYESCSNTQDRLIVYSDFQFSQQIGAMCNAKGETVFTAHNYLMVVSYNGIEPSKYRGFEGLVTISD</sequence>
<dbReference type="Proteomes" id="UP000007879">
    <property type="component" value="Unassembled WGS sequence"/>
</dbReference>
<feature type="chain" id="PRO_5042671965" description="Metalloendopeptidase" evidence="15">
    <location>
        <begin position="24"/>
        <end position="1161"/>
    </location>
</feature>
<dbReference type="GO" id="GO:0006508">
    <property type="term" value="P:proteolysis"/>
    <property type="evidence" value="ECO:0007669"/>
    <property type="project" value="UniProtKB-KW"/>
</dbReference>
<feature type="domain" description="EGF-like" evidence="17">
    <location>
        <begin position="689"/>
        <end position="729"/>
    </location>
</feature>
<dbReference type="Gene3D" id="3.40.390.10">
    <property type="entry name" value="Collagenase (Catalytic Domain)"/>
    <property type="match status" value="1"/>
</dbReference>
<dbReference type="Pfam" id="PF12661">
    <property type="entry name" value="hEGF"/>
    <property type="match status" value="1"/>
</dbReference>
<dbReference type="PANTHER" id="PTHR47333">
    <property type="entry name" value="VON WILLEBRAND FACTOR C AND EGF DOMAIN-CONTAINING PROTEIN"/>
    <property type="match status" value="1"/>
</dbReference>
<keyword evidence="5 14" id="KW-0479">Metal-binding</keyword>
<reference evidence="20" key="1">
    <citation type="journal article" date="2010" name="Nature">
        <title>The Amphimedon queenslandica genome and the evolution of animal complexity.</title>
        <authorList>
            <person name="Srivastava M."/>
            <person name="Simakov O."/>
            <person name="Chapman J."/>
            <person name="Fahey B."/>
            <person name="Gauthier M.E."/>
            <person name="Mitros T."/>
            <person name="Richards G.S."/>
            <person name="Conaco C."/>
            <person name="Dacre M."/>
            <person name="Hellsten U."/>
            <person name="Larroux C."/>
            <person name="Putnam N.H."/>
            <person name="Stanke M."/>
            <person name="Adamska M."/>
            <person name="Darling A."/>
            <person name="Degnan S.M."/>
            <person name="Oakley T.H."/>
            <person name="Plachetzki D.C."/>
            <person name="Zhai Y."/>
            <person name="Adamski M."/>
            <person name="Calcino A."/>
            <person name="Cummins S.F."/>
            <person name="Goodstein D.M."/>
            <person name="Harris C."/>
            <person name="Jackson D.J."/>
            <person name="Leys S.P."/>
            <person name="Shu S."/>
            <person name="Woodcroft B.J."/>
            <person name="Vervoort M."/>
            <person name="Kosik K.S."/>
            <person name="Manning G."/>
            <person name="Degnan B.M."/>
            <person name="Rokhsar D.S."/>
        </authorList>
    </citation>
    <scope>NUCLEOTIDE SEQUENCE [LARGE SCALE GENOMIC DNA]</scope>
</reference>
<dbReference type="InterPro" id="IPR006026">
    <property type="entry name" value="Peptidase_Metallo"/>
</dbReference>
<dbReference type="SMART" id="SM00181">
    <property type="entry name" value="EGF"/>
    <property type="match status" value="13"/>
</dbReference>
<dbReference type="PROSITE" id="PS01186">
    <property type="entry name" value="EGF_2"/>
    <property type="match status" value="7"/>
</dbReference>
<dbReference type="SUPFAM" id="SSF55486">
    <property type="entry name" value="Metalloproteases ('zincins'), catalytic domain"/>
    <property type="match status" value="1"/>
</dbReference>
<dbReference type="SUPFAM" id="SSF57196">
    <property type="entry name" value="EGF/Laminin"/>
    <property type="match status" value="3"/>
</dbReference>
<dbReference type="InterPro" id="IPR013032">
    <property type="entry name" value="EGF-like_CS"/>
</dbReference>
<evidence type="ECO:0000259" key="17">
    <source>
        <dbReference type="PROSITE" id="PS50026"/>
    </source>
</evidence>
<dbReference type="KEGG" id="aqu:109584543"/>
<feature type="domain" description="EGF-like" evidence="17">
    <location>
        <begin position="813"/>
        <end position="854"/>
    </location>
</feature>
<comment type="caution">
    <text evidence="13">Lacks conserved residue(s) required for the propagation of feature annotation.</text>
</comment>
<dbReference type="InterPro" id="IPR009030">
    <property type="entry name" value="Growth_fac_rcpt_cys_sf"/>
</dbReference>
<dbReference type="FunFam" id="2.10.25.10:FF:000119">
    <property type="entry name" value="vitamin K-dependent protein S"/>
    <property type="match status" value="1"/>
</dbReference>
<comment type="cofactor">
    <cofactor evidence="14 15">
        <name>Zn(2+)</name>
        <dbReference type="ChEBI" id="CHEBI:29105"/>
    </cofactor>
    <text evidence="14 15">Binds 1 zinc ion per subunit.</text>
</comment>
<dbReference type="FunFam" id="2.10.25.10:FF:000240">
    <property type="entry name" value="Vitamin K-dependent protein S"/>
    <property type="match status" value="3"/>
</dbReference>
<keyword evidence="7" id="KW-0677">Repeat</keyword>
<evidence type="ECO:0000256" key="15">
    <source>
        <dbReference type="RuleBase" id="RU361183"/>
    </source>
</evidence>
<keyword evidence="11" id="KW-1015">Disulfide bond</keyword>
<dbReference type="InterPro" id="IPR049883">
    <property type="entry name" value="NOTCH1_EGF-like"/>
</dbReference>
<dbReference type="PRINTS" id="PR00480">
    <property type="entry name" value="ASTACIN"/>
</dbReference>
<keyword evidence="6 15" id="KW-0732">Signal</keyword>
<keyword evidence="9 14" id="KW-0862">Zinc</keyword>
<dbReference type="SMART" id="SM00042">
    <property type="entry name" value="CUB"/>
    <property type="match status" value="3"/>
</dbReference>
<evidence type="ECO:0000256" key="13">
    <source>
        <dbReference type="PROSITE-ProRule" id="PRU00076"/>
    </source>
</evidence>
<feature type="binding site" evidence="14">
    <location>
        <position position="161"/>
    </location>
    <ligand>
        <name>Zn(2+)</name>
        <dbReference type="ChEBI" id="CHEBI:29105"/>
        <note>catalytic</note>
    </ligand>
</feature>
<dbReference type="InterPro" id="IPR026823">
    <property type="entry name" value="cEGF"/>
</dbReference>
<dbReference type="InterPro" id="IPR035914">
    <property type="entry name" value="Sperma_CUB_dom_sf"/>
</dbReference>
<dbReference type="GO" id="GO:0005509">
    <property type="term" value="F:calcium ion binding"/>
    <property type="evidence" value="ECO:0007669"/>
    <property type="project" value="InterPro"/>
</dbReference>
<organism evidence="19 20">
    <name type="scientific">Amphimedon queenslandica</name>
    <name type="common">Sponge</name>
    <dbReference type="NCBI Taxonomy" id="400682"/>
    <lineage>
        <taxon>Eukaryota</taxon>
        <taxon>Metazoa</taxon>
        <taxon>Porifera</taxon>
        <taxon>Demospongiae</taxon>
        <taxon>Heteroscleromorpha</taxon>
        <taxon>Haplosclerida</taxon>
        <taxon>Niphatidae</taxon>
        <taxon>Amphimedon</taxon>
    </lineage>
</organism>
<dbReference type="GeneID" id="109584543"/>
<dbReference type="PROSITE" id="PS51864">
    <property type="entry name" value="ASTACIN"/>
    <property type="match status" value="1"/>
</dbReference>
<evidence type="ECO:0000313" key="20">
    <source>
        <dbReference type="Proteomes" id="UP000007879"/>
    </source>
</evidence>
<evidence type="ECO:0000256" key="1">
    <source>
        <dbReference type="ARBA" id="ARBA00004613"/>
    </source>
</evidence>
<evidence type="ECO:0000256" key="5">
    <source>
        <dbReference type="ARBA" id="ARBA00022723"/>
    </source>
</evidence>
<feature type="domain" description="EGF-like" evidence="17">
    <location>
        <begin position="648"/>
        <end position="688"/>
    </location>
</feature>
<feature type="signal peptide" evidence="15">
    <location>
        <begin position="1"/>
        <end position="23"/>
    </location>
</feature>
<evidence type="ECO:0000256" key="8">
    <source>
        <dbReference type="ARBA" id="ARBA00022801"/>
    </source>
</evidence>
<evidence type="ECO:0000256" key="9">
    <source>
        <dbReference type="ARBA" id="ARBA00022833"/>
    </source>
</evidence>
<evidence type="ECO:0000256" key="7">
    <source>
        <dbReference type="ARBA" id="ARBA00022737"/>
    </source>
</evidence>
<feature type="active site" evidence="14">
    <location>
        <position position="152"/>
    </location>
</feature>
<protein>
    <recommendedName>
        <fullName evidence="15">Metalloendopeptidase</fullName>
        <ecNumber evidence="15">3.4.24.-</ecNumber>
    </recommendedName>
</protein>
<name>A0AAN0JFQ3_AMPQE</name>
<reference evidence="19" key="2">
    <citation type="submission" date="2024-06" db="UniProtKB">
        <authorList>
            <consortium name="EnsemblMetazoa"/>
        </authorList>
    </citation>
    <scope>IDENTIFICATION</scope>
</reference>
<feature type="domain" description="Peptidase M12A" evidence="18">
    <location>
        <begin position="59"/>
        <end position="254"/>
    </location>
</feature>
<evidence type="ECO:0000256" key="10">
    <source>
        <dbReference type="ARBA" id="ARBA00023049"/>
    </source>
</evidence>
<accession>A0AAN0JFQ3</accession>
<evidence type="ECO:0000256" key="2">
    <source>
        <dbReference type="ARBA" id="ARBA00022525"/>
    </source>
</evidence>
<feature type="binding site" evidence="14">
    <location>
        <position position="151"/>
    </location>
    <ligand>
        <name>Zn(2+)</name>
        <dbReference type="ChEBI" id="CHEBI:29105"/>
        <note>catalytic</note>
    </ligand>
</feature>
<dbReference type="PANTHER" id="PTHR47333:SF4">
    <property type="entry name" value="EGF-LIKE DOMAIN-CONTAINING PROTEIN"/>
    <property type="match status" value="1"/>
</dbReference>
<dbReference type="PROSITE" id="PS01180">
    <property type="entry name" value="CUB"/>
    <property type="match status" value="2"/>
</dbReference>
<dbReference type="SMART" id="SM00235">
    <property type="entry name" value="ZnMc"/>
    <property type="match status" value="1"/>
</dbReference>
<evidence type="ECO:0000256" key="3">
    <source>
        <dbReference type="ARBA" id="ARBA00022536"/>
    </source>
</evidence>